<keyword evidence="2" id="KW-0326">Glycosidase</keyword>
<dbReference type="GO" id="GO:0005993">
    <property type="term" value="P:trehalose catabolic process"/>
    <property type="evidence" value="ECO:0007669"/>
    <property type="project" value="TreeGrafter"/>
</dbReference>
<dbReference type="InterPro" id="IPR001661">
    <property type="entry name" value="Glyco_hydro_37"/>
</dbReference>
<evidence type="ECO:0000256" key="2">
    <source>
        <dbReference type="ARBA" id="ARBA00023295"/>
    </source>
</evidence>
<dbReference type="AlphaFoldDB" id="A0A0G0RJY0"/>
<evidence type="ECO:0000313" key="3">
    <source>
        <dbReference type="EMBL" id="KKR50156.1"/>
    </source>
</evidence>
<dbReference type="PANTHER" id="PTHR23403:SF6">
    <property type="entry name" value="CYTOSOLIC NEUTRAL TREHALASE-RELATED"/>
    <property type="match status" value="1"/>
</dbReference>
<evidence type="ECO:0000256" key="1">
    <source>
        <dbReference type="ARBA" id="ARBA00022801"/>
    </source>
</evidence>
<gene>
    <name evidence="3" type="ORF">UT84_C0014G0004</name>
</gene>
<reference evidence="3 4" key="1">
    <citation type="journal article" date="2015" name="Nature">
        <title>rRNA introns, odd ribosomes, and small enigmatic genomes across a large radiation of phyla.</title>
        <authorList>
            <person name="Brown C.T."/>
            <person name="Hug L.A."/>
            <person name="Thomas B.C."/>
            <person name="Sharon I."/>
            <person name="Castelle C.J."/>
            <person name="Singh A."/>
            <person name="Wilkins M.J."/>
            <person name="Williams K.H."/>
            <person name="Banfield J.F."/>
        </authorList>
    </citation>
    <scope>NUCLEOTIDE SEQUENCE [LARGE SCALE GENOMIC DNA]</scope>
</reference>
<comment type="caution">
    <text evidence="3">The sequence shown here is derived from an EMBL/GenBank/DDBJ whole genome shotgun (WGS) entry which is preliminary data.</text>
</comment>
<keyword evidence="1" id="KW-0378">Hydrolase</keyword>
<dbReference type="InterPro" id="IPR012341">
    <property type="entry name" value="6hp_glycosidase-like_sf"/>
</dbReference>
<proteinExistence type="predicted"/>
<dbReference type="GO" id="GO:0004555">
    <property type="term" value="F:alpha,alpha-trehalase activity"/>
    <property type="evidence" value="ECO:0007669"/>
    <property type="project" value="InterPro"/>
</dbReference>
<name>A0A0G0RJY0_9BACT</name>
<dbReference type="SUPFAM" id="SSF48208">
    <property type="entry name" value="Six-hairpin glycosidases"/>
    <property type="match status" value="1"/>
</dbReference>
<dbReference type="InterPro" id="IPR008928">
    <property type="entry name" value="6-hairpin_glycosidase_sf"/>
</dbReference>
<dbReference type="PROSITE" id="PS00928">
    <property type="entry name" value="TREHALASE_2"/>
    <property type="match status" value="1"/>
</dbReference>
<dbReference type="EMBL" id="LBYI01000014">
    <property type="protein sequence ID" value="KKR50156.1"/>
    <property type="molecule type" value="Genomic_DNA"/>
</dbReference>
<dbReference type="PANTHER" id="PTHR23403">
    <property type="entry name" value="TREHALASE"/>
    <property type="match status" value="1"/>
</dbReference>
<sequence>MDTAKIAKQIRVSEKDLNSVLKYIEDYWPKLIREHKEDLRSLIGLPNPYIVPADGDVFQEQYYWDSYPIVRALINHPKYSKLAIGMVDNLLYLVKRFGIVPNASRFYFLSRSQPPVFSTMVFLVYEKTKNKKWFSDAIRLVEEEYKNVWMGKIHLRNFRNVYRGLSRYYDINAVHSLAEIESGWDMTSRFMGKCMDILPVDLNCFLYKYEDDLEKAYGILENNKKSERYKELKSKRVRAINQLMWDERAGYFFDYDWVGKKRSHLITVAGVFPLAMGIATKKQAEGAVKVIEKTLQKKYGVVQSVKFVENFQWDWPNGWAPMQLRVVEGLLNYGYDHLAQRVIAKWLSGNVKVFKETGYLWEKYDVVSGRVGVPDRYPTQPGFGWTNAVFLILLGIASGLSEGDSLT</sequence>
<dbReference type="Gene3D" id="1.50.10.10">
    <property type="match status" value="1"/>
</dbReference>
<evidence type="ECO:0000313" key="4">
    <source>
        <dbReference type="Proteomes" id="UP000034531"/>
    </source>
</evidence>
<protein>
    <submittedName>
        <fullName evidence="3">Alpha,alpha-trehalase</fullName>
    </submittedName>
</protein>
<dbReference type="InterPro" id="IPR018232">
    <property type="entry name" value="Glyco_hydro_37_CS"/>
</dbReference>
<organism evidence="3 4">
    <name type="scientific">Candidatus Curtissbacteria bacterium GW2011_GWA1_40_16</name>
    <dbReference type="NCBI Taxonomy" id="1618405"/>
    <lineage>
        <taxon>Bacteria</taxon>
        <taxon>Candidatus Curtissiibacteriota</taxon>
    </lineage>
</organism>
<dbReference type="PRINTS" id="PR00744">
    <property type="entry name" value="GLHYDRLASE37"/>
</dbReference>
<accession>A0A0G0RJY0</accession>
<dbReference type="Pfam" id="PF01204">
    <property type="entry name" value="Trehalase"/>
    <property type="match status" value="2"/>
</dbReference>
<dbReference type="Proteomes" id="UP000034531">
    <property type="component" value="Unassembled WGS sequence"/>
</dbReference>